<evidence type="ECO:0000259" key="1">
    <source>
        <dbReference type="PROSITE" id="PS50192"/>
    </source>
</evidence>
<accession>A0A2H0R0V2</accession>
<evidence type="ECO:0000313" key="2">
    <source>
        <dbReference type="EMBL" id="PIR40127.1"/>
    </source>
</evidence>
<dbReference type="EMBL" id="PCXM01000026">
    <property type="protein sequence ID" value="PIR40127.1"/>
    <property type="molecule type" value="Genomic_DNA"/>
</dbReference>
<dbReference type="Gene3D" id="1.20.5.340">
    <property type="match status" value="1"/>
</dbReference>
<reference evidence="2 3" key="1">
    <citation type="submission" date="2017-09" db="EMBL/GenBank/DDBJ databases">
        <title>Depth-based differentiation of microbial function through sediment-hosted aquifers and enrichment of novel symbionts in the deep terrestrial subsurface.</title>
        <authorList>
            <person name="Probst A.J."/>
            <person name="Ladd B."/>
            <person name="Jarett J.K."/>
            <person name="Geller-Mcgrath D.E."/>
            <person name="Sieber C.M."/>
            <person name="Emerson J.B."/>
            <person name="Anantharaman K."/>
            <person name="Thomas B.C."/>
            <person name="Malmstrom R."/>
            <person name="Stieglmeier M."/>
            <person name="Klingl A."/>
            <person name="Woyke T."/>
            <person name="Ryan C.M."/>
            <person name="Banfield J.F."/>
        </authorList>
    </citation>
    <scope>NUCLEOTIDE SEQUENCE [LARGE SCALE GENOMIC DNA]</scope>
    <source>
        <strain evidence="2">CG10_big_fil_rev_8_21_14_0_10_34_34</strain>
    </source>
</reference>
<dbReference type="Proteomes" id="UP000230828">
    <property type="component" value="Unassembled WGS sequence"/>
</dbReference>
<proteinExistence type="predicted"/>
<protein>
    <recommendedName>
        <fullName evidence="1">t-SNARE coiled-coil homology domain-containing protein</fullName>
    </recommendedName>
</protein>
<dbReference type="AlphaFoldDB" id="A0A2H0R0V2"/>
<organism evidence="2 3">
    <name type="scientific">Candidatus Zambryskibacteria bacterium CG10_big_fil_rev_8_21_14_0_10_34_34</name>
    <dbReference type="NCBI Taxonomy" id="1975114"/>
    <lineage>
        <taxon>Bacteria</taxon>
        <taxon>Candidatus Zambryskiibacteriota</taxon>
    </lineage>
</organism>
<gene>
    <name evidence="2" type="ORF">COV33_01375</name>
</gene>
<name>A0A2H0R0V2_9BACT</name>
<dbReference type="SUPFAM" id="SSF57997">
    <property type="entry name" value="Tropomyosin"/>
    <property type="match status" value="1"/>
</dbReference>
<dbReference type="PROSITE" id="PS50192">
    <property type="entry name" value="T_SNARE"/>
    <property type="match status" value="1"/>
</dbReference>
<comment type="caution">
    <text evidence="2">The sequence shown here is derived from an EMBL/GenBank/DDBJ whole genome shotgun (WGS) entry which is preliminary data.</text>
</comment>
<feature type="domain" description="T-SNARE coiled-coil homology" evidence="1">
    <location>
        <begin position="46"/>
        <end position="77"/>
    </location>
</feature>
<evidence type="ECO:0000313" key="3">
    <source>
        <dbReference type="Proteomes" id="UP000230828"/>
    </source>
</evidence>
<sequence length="124" mass="14387">MKSSKKTNNKPKSQTIKKDQYTVVLEDLRSNFKVFGESLDLVKDKVDSIDKRVDSIDKRVDSIDKRVDSIDKRVDSIDKRLGGVESDLEILKTEVALIRHNQVTRDEFKLLESRVLRLERKASR</sequence>
<dbReference type="InterPro" id="IPR000727">
    <property type="entry name" value="T_SNARE_dom"/>
</dbReference>